<evidence type="ECO:0000256" key="5">
    <source>
        <dbReference type="ARBA" id="ARBA00022827"/>
    </source>
</evidence>
<dbReference type="InterPro" id="IPR029041">
    <property type="entry name" value="FAD-linked_oxidoreductase-like"/>
</dbReference>
<dbReference type="UniPathway" id="UPA00261">
    <property type="reaction ID" value="UER00373"/>
</dbReference>
<dbReference type="GO" id="GO:0004657">
    <property type="term" value="F:proline dehydrogenase activity"/>
    <property type="evidence" value="ECO:0007669"/>
    <property type="project" value="UniProtKB-EC"/>
</dbReference>
<evidence type="ECO:0000259" key="11">
    <source>
        <dbReference type="Pfam" id="PF01619"/>
    </source>
</evidence>
<feature type="binding site" evidence="10">
    <location>
        <begin position="200"/>
        <end position="202"/>
    </location>
    <ligand>
        <name>FAD</name>
        <dbReference type="ChEBI" id="CHEBI:57692"/>
    </ligand>
</feature>
<dbReference type="PANTHER" id="PTHR13914">
    <property type="entry name" value="PROLINE OXIDASE"/>
    <property type="match status" value="1"/>
</dbReference>
<dbReference type="AlphaFoldDB" id="A0A7I9XYZ9"/>
<keyword evidence="13" id="KW-1185">Reference proteome</keyword>
<dbReference type="SUPFAM" id="SSF51730">
    <property type="entry name" value="FAD-linked oxidoreductase"/>
    <property type="match status" value="1"/>
</dbReference>
<comment type="catalytic activity">
    <reaction evidence="8">
        <text>L-proline + a quinone = (S)-1-pyrroline-5-carboxylate + a quinol + H(+)</text>
        <dbReference type="Rhea" id="RHEA:23784"/>
        <dbReference type="ChEBI" id="CHEBI:15378"/>
        <dbReference type="ChEBI" id="CHEBI:17388"/>
        <dbReference type="ChEBI" id="CHEBI:24646"/>
        <dbReference type="ChEBI" id="CHEBI:60039"/>
        <dbReference type="ChEBI" id="CHEBI:132124"/>
        <dbReference type="EC" id="1.5.5.2"/>
    </reaction>
</comment>
<evidence type="ECO:0000256" key="4">
    <source>
        <dbReference type="ARBA" id="ARBA00022741"/>
    </source>
</evidence>
<dbReference type="InterPro" id="IPR008219">
    <property type="entry name" value="PRODH_bac_arc"/>
</dbReference>
<accession>A0A7I9XYZ9</accession>
<keyword evidence="3" id="KW-0285">Flavoprotein</keyword>
<keyword evidence="7" id="KW-0642">Proline metabolism</keyword>
<organism evidence="12 13">
    <name type="scientific">Mycobacterium botniense</name>
    <dbReference type="NCBI Taxonomy" id="84962"/>
    <lineage>
        <taxon>Bacteria</taxon>
        <taxon>Bacillati</taxon>
        <taxon>Actinomycetota</taxon>
        <taxon>Actinomycetes</taxon>
        <taxon>Mycobacteriales</taxon>
        <taxon>Mycobacteriaceae</taxon>
        <taxon>Mycobacterium</taxon>
    </lineage>
</organism>
<evidence type="ECO:0000256" key="7">
    <source>
        <dbReference type="ARBA" id="ARBA00023062"/>
    </source>
</evidence>
<gene>
    <name evidence="12" type="ORF">MBOT_23910</name>
</gene>
<evidence type="ECO:0000256" key="8">
    <source>
        <dbReference type="ARBA" id="ARBA00048779"/>
    </source>
</evidence>
<protein>
    <recommendedName>
        <fullName evidence="2">proline dehydrogenase</fullName>
        <ecNumber evidence="2">1.5.5.2</ecNumber>
    </recommendedName>
</protein>
<feature type="binding site" evidence="10">
    <location>
        <position position="176"/>
    </location>
    <ligand>
        <name>FAD</name>
        <dbReference type="ChEBI" id="CHEBI:57692"/>
    </ligand>
</feature>
<feature type="binding site" evidence="9">
    <location>
        <position position="302"/>
    </location>
    <ligand>
        <name>substrate</name>
    </ligand>
</feature>
<dbReference type="InterPro" id="IPR015659">
    <property type="entry name" value="Proline_oxidase"/>
</dbReference>
<dbReference type="EMBL" id="BLKW01000004">
    <property type="protein sequence ID" value="GFG75026.1"/>
    <property type="molecule type" value="Genomic_DNA"/>
</dbReference>
<dbReference type="PANTHER" id="PTHR13914:SF0">
    <property type="entry name" value="PROLINE DEHYDROGENASE 1, MITOCHONDRIAL"/>
    <property type="match status" value="1"/>
</dbReference>
<dbReference type="GO" id="GO:0010133">
    <property type="term" value="P:L-proline catabolic process to L-glutamate"/>
    <property type="evidence" value="ECO:0007669"/>
    <property type="project" value="UniProtKB-UniPathway"/>
</dbReference>
<feature type="domain" description="Proline dehydrogenase" evidence="11">
    <location>
        <begin position="49"/>
        <end position="312"/>
    </location>
</feature>
<comment type="caution">
    <text evidence="12">The sequence shown here is derived from an EMBL/GenBank/DDBJ whole genome shotgun (WGS) entry which is preliminary data.</text>
</comment>
<name>A0A7I9XYZ9_9MYCO</name>
<feature type="binding site" evidence="10">
    <location>
        <begin position="239"/>
        <end position="240"/>
    </location>
    <ligand>
        <name>FAD</name>
        <dbReference type="ChEBI" id="CHEBI:57692"/>
    </ligand>
</feature>
<keyword evidence="4 10" id="KW-0547">Nucleotide-binding</keyword>
<dbReference type="Proteomes" id="UP000465361">
    <property type="component" value="Unassembled WGS sequence"/>
</dbReference>
<keyword evidence="5 10" id="KW-0274">FAD</keyword>
<proteinExistence type="predicted"/>
<feature type="binding site" evidence="9">
    <location>
        <position position="301"/>
    </location>
    <ligand>
        <name>substrate</name>
    </ligand>
</feature>
<dbReference type="EC" id="1.5.5.2" evidence="2"/>
<dbReference type="RefSeq" id="WP_163757485.1">
    <property type="nucleotide sequence ID" value="NZ_BLKW01000004.1"/>
</dbReference>
<evidence type="ECO:0000256" key="2">
    <source>
        <dbReference type="ARBA" id="ARBA00012695"/>
    </source>
</evidence>
<evidence type="ECO:0000256" key="10">
    <source>
        <dbReference type="PIRSR" id="PIRSR000196-2"/>
    </source>
</evidence>
<evidence type="ECO:0000256" key="3">
    <source>
        <dbReference type="ARBA" id="ARBA00022630"/>
    </source>
</evidence>
<dbReference type="Pfam" id="PF01619">
    <property type="entry name" value="Pro_dh"/>
    <property type="match status" value="1"/>
</dbReference>
<dbReference type="PIRSF" id="PIRSF000196">
    <property type="entry name" value="Pro_dehydrog"/>
    <property type="match status" value="1"/>
</dbReference>
<dbReference type="GO" id="GO:0000166">
    <property type="term" value="F:nucleotide binding"/>
    <property type="evidence" value="ECO:0007669"/>
    <property type="project" value="UniProtKB-KW"/>
</dbReference>
<reference evidence="12 13" key="1">
    <citation type="journal article" date="2019" name="Emerg. Microbes Infect.">
        <title>Comprehensive subspecies identification of 175 nontuberculous mycobacteria species based on 7547 genomic profiles.</title>
        <authorList>
            <person name="Matsumoto Y."/>
            <person name="Kinjo T."/>
            <person name="Motooka D."/>
            <person name="Nabeya D."/>
            <person name="Jung N."/>
            <person name="Uechi K."/>
            <person name="Horii T."/>
            <person name="Iida T."/>
            <person name="Fujita J."/>
            <person name="Nakamura S."/>
        </authorList>
    </citation>
    <scope>NUCLEOTIDE SEQUENCE [LARGE SCALE GENOMIC DNA]</scope>
    <source>
        <strain evidence="12 13">JCM 17322</strain>
    </source>
</reference>
<dbReference type="Gene3D" id="3.20.20.220">
    <property type="match status" value="1"/>
</dbReference>
<feature type="binding site" evidence="9">
    <location>
        <position position="110"/>
    </location>
    <ligand>
        <name>substrate</name>
    </ligand>
</feature>
<evidence type="ECO:0000313" key="13">
    <source>
        <dbReference type="Proteomes" id="UP000465361"/>
    </source>
</evidence>
<sequence length="325" mass="36202">MPGLFARSIRPVILAAGRADRLRRIVERLPVTRTVVRRFVAGETLDAVLENVAALRKSGRYVSIDYLGEDITDRDGADASVQAYVDLLDVLGWCGEPVFDGVRPLEVSLKLSALGQALHRDGEKIARENAYAICAAAQRAGVWVTVDAESSATTESTLSIVRDLRVDFPWLGLVLQAYLRRTFSDCQEFAAAGARIRLVKGAYDEPASVAYRDRAEITDSYLRCLRVLMAGSGYPMVASHDPVVISSVPALARESGRGPGDFEYQMLYGIRDAEQCRLVDTGNRVRVYMPFGTQWYGYFVRRLAERPANLMFFLRALTERQQRNP</sequence>
<comment type="pathway">
    <text evidence="1">Amino-acid degradation; L-proline degradation into L-glutamate; L-glutamate from L-proline: step 1/2.</text>
</comment>
<evidence type="ECO:0000256" key="6">
    <source>
        <dbReference type="ARBA" id="ARBA00023002"/>
    </source>
</evidence>
<evidence type="ECO:0000256" key="1">
    <source>
        <dbReference type="ARBA" id="ARBA00004739"/>
    </source>
</evidence>
<evidence type="ECO:0000313" key="12">
    <source>
        <dbReference type="EMBL" id="GFG75026.1"/>
    </source>
</evidence>
<dbReference type="InterPro" id="IPR002872">
    <property type="entry name" value="Proline_DH_dom"/>
</dbReference>
<comment type="cofactor">
    <cofactor evidence="10">
        <name>FAD</name>
        <dbReference type="ChEBI" id="CHEBI:57692"/>
    </cofactor>
    <text evidence="10">Binds 1 FAD per subunit.</text>
</comment>
<evidence type="ECO:0000256" key="9">
    <source>
        <dbReference type="PIRSR" id="PIRSR000196-1"/>
    </source>
</evidence>
<keyword evidence="6" id="KW-0560">Oxidoreductase</keyword>